<sequence>MRSTTARRTTLPVAVAAALTGVTACGFGGPSRDSGGTGGAAERDTARMSSIAALRSADTSTAEADSARVSMTTSIGTLMSMKGSGTVAWGRGLTGRLTLTYTGGTALETMRRVGTTSMEARYLPDAYYARMGDAFAAQAGGGRHWIRYRYEDLGRLAGGSGAYLREQLRNSTPNQTVKLLLASGDVRRVGEATVRGERTTHYRGTVDIADFAGRSSALPRGELEALRRQLDQAGVTTESIDIWINDRSLLVKKVERADTAAGTMTNTAYYSDYGIKVAVQEPPADDTRDFKDLMTARGTAGTGS</sequence>
<keyword evidence="3" id="KW-1185">Reference proteome</keyword>
<evidence type="ECO:0000313" key="3">
    <source>
        <dbReference type="Proteomes" id="UP001501005"/>
    </source>
</evidence>
<feature type="signal peptide" evidence="1">
    <location>
        <begin position="1"/>
        <end position="24"/>
    </location>
</feature>
<dbReference type="Gene3D" id="2.50.20.20">
    <property type="match status" value="1"/>
</dbReference>
<organism evidence="2 3">
    <name type="scientific">Streptomyces thermoalcalitolerans</name>
    <dbReference type="NCBI Taxonomy" id="65605"/>
    <lineage>
        <taxon>Bacteria</taxon>
        <taxon>Bacillati</taxon>
        <taxon>Actinomycetota</taxon>
        <taxon>Actinomycetes</taxon>
        <taxon>Kitasatosporales</taxon>
        <taxon>Streptomycetaceae</taxon>
        <taxon>Streptomyces</taxon>
    </lineage>
</organism>
<dbReference type="RefSeq" id="WP_344047322.1">
    <property type="nucleotide sequence ID" value="NZ_BAAAHG010000005.1"/>
</dbReference>
<gene>
    <name evidence="2" type="ORF">GCM10009549_10770</name>
</gene>
<feature type="chain" id="PRO_5047515377" evidence="1">
    <location>
        <begin position="25"/>
        <end position="304"/>
    </location>
</feature>
<reference evidence="3" key="1">
    <citation type="journal article" date="2019" name="Int. J. Syst. Evol. Microbiol.">
        <title>The Global Catalogue of Microorganisms (GCM) 10K type strain sequencing project: providing services to taxonomists for standard genome sequencing and annotation.</title>
        <authorList>
            <consortium name="The Broad Institute Genomics Platform"/>
            <consortium name="The Broad Institute Genome Sequencing Center for Infectious Disease"/>
            <person name="Wu L."/>
            <person name="Ma J."/>
        </authorList>
    </citation>
    <scope>NUCLEOTIDE SEQUENCE [LARGE SCALE GENOMIC DNA]</scope>
    <source>
        <strain evidence="3">JCM 10673</strain>
    </source>
</reference>
<dbReference type="SUPFAM" id="SSF89392">
    <property type="entry name" value="Prokaryotic lipoproteins and lipoprotein localization factors"/>
    <property type="match status" value="1"/>
</dbReference>
<keyword evidence="2" id="KW-0449">Lipoprotein</keyword>
<proteinExistence type="predicted"/>
<keyword evidence="1" id="KW-0732">Signal</keyword>
<dbReference type="EMBL" id="BAAAHG010000005">
    <property type="protein sequence ID" value="GAA0906080.1"/>
    <property type="molecule type" value="Genomic_DNA"/>
</dbReference>
<dbReference type="PROSITE" id="PS51257">
    <property type="entry name" value="PROKAR_LIPOPROTEIN"/>
    <property type="match status" value="1"/>
</dbReference>
<dbReference type="Proteomes" id="UP001501005">
    <property type="component" value="Unassembled WGS sequence"/>
</dbReference>
<accession>A0ABP3YWC6</accession>
<evidence type="ECO:0000256" key="1">
    <source>
        <dbReference type="SAM" id="SignalP"/>
    </source>
</evidence>
<comment type="caution">
    <text evidence="2">The sequence shown here is derived from an EMBL/GenBank/DDBJ whole genome shotgun (WGS) entry which is preliminary data.</text>
</comment>
<protein>
    <submittedName>
        <fullName evidence="2">Lipoprotein</fullName>
    </submittedName>
</protein>
<dbReference type="InterPro" id="IPR029046">
    <property type="entry name" value="LolA/LolB/LppX"/>
</dbReference>
<evidence type="ECO:0000313" key="2">
    <source>
        <dbReference type="EMBL" id="GAA0906080.1"/>
    </source>
</evidence>
<name>A0ABP3YWC6_9ACTN</name>